<dbReference type="Proteomes" id="UP001152797">
    <property type="component" value="Unassembled WGS sequence"/>
</dbReference>
<organism evidence="2">
    <name type="scientific">Cladocopium goreaui</name>
    <dbReference type="NCBI Taxonomy" id="2562237"/>
    <lineage>
        <taxon>Eukaryota</taxon>
        <taxon>Sar</taxon>
        <taxon>Alveolata</taxon>
        <taxon>Dinophyceae</taxon>
        <taxon>Suessiales</taxon>
        <taxon>Symbiodiniaceae</taxon>
        <taxon>Cladocopium</taxon>
    </lineage>
</organism>
<reference evidence="2" key="1">
    <citation type="submission" date="2022-10" db="EMBL/GenBank/DDBJ databases">
        <authorList>
            <person name="Chen Y."/>
            <person name="Dougan E. K."/>
            <person name="Chan C."/>
            <person name="Rhodes N."/>
            <person name="Thang M."/>
        </authorList>
    </citation>
    <scope>NUCLEOTIDE SEQUENCE</scope>
</reference>
<dbReference type="EMBL" id="CAMXCT030000949">
    <property type="protein sequence ID" value="CAL4772379.1"/>
    <property type="molecule type" value="Genomic_DNA"/>
</dbReference>
<dbReference type="InterPro" id="IPR036397">
    <property type="entry name" value="RNaseH_sf"/>
</dbReference>
<gene>
    <name evidence="2" type="ORF">C1SCF055_LOCUS12553</name>
</gene>
<dbReference type="EMBL" id="CAMXCT010000949">
    <property type="protein sequence ID" value="CAI3985067.1"/>
    <property type="molecule type" value="Genomic_DNA"/>
</dbReference>
<keyword evidence="5" id="KW-1185">Reference proteome</keyword>
<evidence type="ECO:0000313" key="3">
    <source>
        <dbReference type="EMBL" id="CAL1138442.1"/>
    </source>
</evidence>
<evidence type="ECO:0000313" key="2">
    <source>
        <dbReference type="EMBL" id="CAI3985067.1"/>
    </source>
</evidence>
<comment type="caution">
    <text evidence="2">The sequence shown here is derived from an EMBL/GenBank/DDBJ whole genome shotgun (WGS) entry which is preliminary data.</text>
</comment>
<dbReference type="SUPFAM" id="SSF53098">
    <property type="entry name" value="Ribonuclease H-like"/>
    <property type="match status" value="1"/>
</dbReference>
<feature type="domain" description="RNase H type-1" evidence="1">
    <location>
        <begin position="924"/>
        <end position="1082"/>
    </location>
</feature>
<name>A0A9P1C405_9DINO</name>
<evidence type="ECO:0000259" key="1">
    <source>
        <dbReference type="PROSITE" id="PS50879"/>
    </source>
</evidence>
<dbReference type="PROSITE" id="PS50879">
    <property type="entry name" value="RNASE_H_1"/>
    <property type="match status" value="1"/>
</dbReference>
<sequence length="1306" mass="146673">MPGVWLSEITDDPEELIAKSGTHGIYYEPRSACGRFPNGSYHVTWLQNATFQDAKYAQQTSPQSTSLARHGERYGLRSDTLNAQEIHTKHRPDVPLLLGQSKKMYAIGPLPYSTTKSAIHKLLKAWKWEGRPIQPKGRSQDGTGITWAIQATEDPSHWVFTLQHGDVLVTKLKEDKPVDMPAPYSIVASRKTLQHLQANATNADNVDPWLAYDPWKQGNQPKASMQPGTPSLTTSQLAAIENNIEKKVLQAMSTRVPPPETDVNMDSQALESRVQQLESHLHHVQNVQTCVEAKVGQIEQQVHQVQISQHGVESTIGQLQQKLDQQSHHMGRTLDAKLAEQMDKIEALLCKRGRHELGEASHPGPHVFGNANPTGLMGKSADLGSLGSTSVTVAVQETHLTSQGISKFKKELTWQNTGMHLSHAVQIIDETTLAMPIYSAENLGDEIQMSQLVGDVPAILSAFENEWAPRWQKHDDVDPEKWQPILSFLKAAIPKREVDFPQISLEQWRSAIAKKKKAAAVGPDGVSRMDMLKAPEVAHRSMIDMITAIEAVLVEFCQLLDMQVDPTKSYMWSTTPQGRKLILDSDQNKQLFARDLGGHMNYTRLATNSTVQAKIETFQPFWSRLARSCAPLSQKERSLYVAAWPNLFYGVSTVTLGNNHYLKLRTAATKALGLHQMGANPMLQLSCVSPVRTDPEFYSVLATINAFREFQTPDLAHQVLESQVLQGRPTPGPCKSFLIAIHKLAWSWVAADVCLDQFGLPVSIQRSPKQELVERVSEAWQQRVLALVEADRTTMKDLGQMHVGLTRETFQKLPQEHQGLMRCALNGTQYTADALHHANQVESPNCVFCGGSDSLYHRHWDCPHFADLRPNPELLGGIDTTTPNATTCHGWIKTPPSLLPFRKQLLQIKDTTCRFFPPPHVDNEVKYLDLFLDGSCANPTDPYTRLATWAVVQWTGKQFWPIAQGGVPGLRQTSLRGEIHAAMAALKYAVSINMPCRLWIDNARVCKVLTQWTEGIDVDLDKSKDADLWHQLRDQFRHVARTISSIHKIQAHADTINQLHPLDEWAVQGNQSADHHASRARALLSPQLHQARDQLVAELHRARKLGLELHNFFVAVCCRAMQSTRQPEPAQPAGTDANAAPECDAGILKLAQTNMTDLPAKFHNEDTEQVMKWITTLTDASQPILWVTFHQLLVDFQMHTDKIGPRFEGKRWFATHDDMSYSYKKHVAWFSRFMQGISTAVESTLQIQQCRPSSHVLNFWCGAIQIHFNTERLNRLDDFFKQYATALPARQIARDLSRLPPGRWPT</sequence>
<dbReference type="GO" id="GO:0003676">
    <property type="term" value="F:nucleic acid binding"/>
    <property type="evidence" value="ECO:0007669"/>
    <property type="project" value="InterPro"/>
</dbReference>
<evidence type="ECO:0000313" key="5">
    <source>
        <dbReference type="Proteomes" id="UP001152797"/>
    </source>
</evidence>
<dbReference type="EMBL" id="CAMXCT020000949">
    <property type="protein sequence ID" value="CAL1138442.1"/>
    <property type="molecule type" value="Genomic_DNA"/>
</dbReference>
<evidence type="ECO:0000313" key="4">
    <source>
        <dbReference type="EMBL" id="CAL4772379.1"/>
    </source>
</evidence>
<proteinExistence type="predicted"/>
<reference evidence="3" key="2">
    <citation type="submission" date="2024-04" db="EMBL/GenBank/DDBJ databases">
        <authorList>
            <person name="Chen Y."/>
            <person name="Shah S."/>
            <person name="Dougan E. K."/>
            <person name="Thang M."/>
            <person name="Chan C."/>
        </authorList>
    </citation>
    <scope>NUCLEOTIDE SEQUENCE [LARGE SCALE GENOMIC DNA]</scope>
</reference>
<protein>
    <submittedName>
        <fullName evidence="4">RNase H type-1 domain-containing protein</fullName>
    </submittedName>
</protein>
<dbReference type="InterPro" id="IPR012337">
    <property type="entry name" value="RNaseH-like_sf"/>
</dbReference>
<dbReference type="Gene3D" id="3.30.420.10">
    <property type="entry name" value="Ribonuclease H-like superfamily/Ribonuclease H"/>
    <property type="match status" value="1"/>
</dbReference>
<dbReference type="GO" id="GO:0004523">
    <property type="term" value="F:RNA-DNA hybrid ribonuclease activity"/>
    <property type="evidence" value="ECO:0007669"/>
    <property type="project" value="InterPro"/>
</dbReference>
<accession>A0A9P1C405</accession>
<dbReference type="InterPro" id="IPR002156">
    <property type="entry name" value="RNaseH_domain"/>
</dbReference>